<reference evidence="2 3" key="1">
    <citation type="submission" date="2016-12" db="EMBL/GenBank/DDBJ databases">
        <title>Diversity of luminous bacteria.</title>
        <authorList>
            <person name="Yoshizawa S."/>
            <person name="Kogure K."/>
        </authorList>
    </citation>
    <scope>NUCLEOTIDE SEQUENCE [LARGE SCALE GENOMIC DNA]</scope>
    <source>
        <strain evidence="2 3">SA4-48</strain>
    </source>
</reference>
<keyword evidence="3" id="KW-1185">Reference proteome</keyword>
<dbReference type="PANTHER" id="PTHR14097:SF7">
    <property type="entry name" value="OXIDOREDUCTASE HTATIP2"/>
    <property type="match status" value="1"/>
</dbReference>
<name>A0A2S7UYB9_9GAMM</name>
<dbReference type="OrthoDB" id="9798632at2"/>
<evidence type="ECO:0000259" key="1">
    <source>
        <dbReference type="Pfam" id="PF13460"/>
    </source>
</evidence>
<accession>A0A2S7UYB9</accession>
<dbReference type="Pfam" id="PF13460">
    <property type="entry name" value="NAD_binding_10"/>
    <property type="match status" value="1"/>
</dbReference>
<dbReference type="Proteomes" id="UP000239007">
    <property type="component" value="Unassembled WGS sequence"/>
</dbReference>
<feature type="domain" description="NAD(P)-binding" evidence="1">
    <location>
        <begin position="9"/>
        <end position="156"/>
    </location>
</feature>
<gene>
    <name evidence="2" type="ORF">BTO11_14300</name>
</gene>
<dbReference type="RefSeq" id="WP_105053226.1">
    <property type="nucleotide sequence ID" value="NZ_BMYG01000001.1"/>
</dbReference>
<dbReference type="SUPFAM" id="SSF51735">
    <property type="entry name" value="NAD(P)-binding Rossmann-fold domains"/>
    <property type="match status" value="1"/>
</dbReference>
<proteinExistence type="predicted"/>
<dbReference type="AlphaFoldDB" id="A0A2S7UYB9"/>
<organism evidence="2 3">
    <name type="scientific">Psychrosphaera saromensis</name>
    <dbReference type="NCBI Taxonomy" id="716813"/>
    <lineage>
        <taxon>Bacteria</taxon>
        <taxon>Pseudomonadati</taxon>
        <taxon>Pseudomonadota</taxon>
        <taxon>Gammaproteobacteria</taxon>
        <taxon>Alteromonadales</taxon>
        <taxon>Pseudoalteromonadaceae</taxon>
        <taxon>Psychrosphaera</taxon>
    </lineage>
</organism>
<dbReference type="Gene3D" id="3.40.50.720">
    <property type="entry name" value="NAD(P)-binding Rossmann-like Domain"/>
    <property type="match status" value="1"/>
</dbReference>
<evidence type="ECO:0000313" key="2">
    <source>
        <dbReference type="EMBL" id="PQJ54705.1"/>
    </source>
</evidence>
<dbReference type="InterPro" id="IPR036291">
    <property type="entry name" value="NAD(P)-bd_dom_sf"/>
</dbReference>
<comment type="caution">
    <text evidence="2">The sequence shown here is derived from an EMBL/GenBank/DDBJ whole genome shotgun (WGS) entry which is preliminary data.</text>
</comment>
<evidence type="ECO:0000313" key="3">
    <source>
        <dbReference type="Proteomes" id="UP000239007"/>
    </source>
</evidence>
<dbReference type="InterPro" id="IPR016040">
    <property type="entry name" value="NAD(P)-bd_dom"/>
</dbReference>
<sequence>MSKTALIIGATGLVGQQLTEQLLLDDNYQAVHVFVRNLIALPDNADPKNKLTQHIVDFNNMSSWQSKLVGDELFCCIGTTLKQAGSKLLQTKIDLKIPTEIARYARHNDVTKFILISSANANPESSSFYLQLKGKLEQNLIEQNWPQLIIVRPSFLAGKRNEFRVGEKVAIGLFSFLQFVPFIKRYRPITGKQLATKMRFLAAEGSQTDLQKTAQQQMDKVVIKELDQLF</sequence>
<dbReference type="EMBL" id="MSCH01000003">
    <property type="protein sequence ID" value="PQJ54705.1"/>
    <property type="molecule type" value="Genomic_DNA"/>
</dbReference>
<dbReference type="PANTHER" id="PTHR14097">
    <property type="entry name" value="OXIDOREDUCTASE HTATIP2"/>
    <property type="match status" value="1"/>
</dbReference>
<protein>
    <recommendedName>
        <fullName evidence="1">NAD(P)-binding domain-containing protein</fullName>
    </recommendedName>
</protein>